<dbReference type="Gene3D" id="4.10.320.10">
    <property type="entry name" value="E3-binding domain"/>
    <property type="match status" value="1"/>
</dbReference>
<accession>A0A0E1WZX1</accession>
<dbReference type="InterPro" id="IPR000089">
    <property type="entry name" value="Biotin_lipoyl"/>
</dbReference>
<feature type="domain" description="Peripheral subunit-binding (PSBD)" evidence="10">
    <location>
        <begin position="127"/>
        <end position="164"/>
    </location>
</feature>
<dbReference type="PROSITE" id="PS51826">
    <property type="entry name" value="PSBD"/>
    <property type="match status" value="1"/>
</dbReference>
<dbReference type="EC" id="2.3.1.12" evidence="8"/>
<dbReference type="GO" id="GO:0004742">
    <property type="term" value="F:dihydrolipoyllysine-residue acetyltransferase activity"/>
    <property type="evidence" value="ECO:0007669"/>
    <property type="project" value="UniProtKB-UniRule"/>
</dbReference>
<dbReference type="EMBL" id="EQ999534">
    <property type="protein sequence ID" value="EEZ29549.1"/>
    <property type="molecule type" value="Genomic_DNA"/>
</dbReference>
<dbReference type="InterPro" id="IPR036625">
    <property type="entry name" value="E3-bd_dom_sf"/>
</dbReference>
<name>A0A0E1WZX1_9HYPH</name>
<dbReference type="GO" id="GO:0006086">
    <property type="term" value="P:pyruvate decarboxylation to acetyl-CoA"/>
    <property type="evidence" value="ECO:0007669"/>
    <property type="project" value="InterPro"/>
</dbReference>
<evidence type="ECO:0000259" key="10">
    <source>
        <dbReference type="PROSITE" id="PS51826"/>
    </source>
</evidence>
<dbReference type="Pfam" id="PF00198">
    <property type="entry name" value="2-oxoacid_dh"/>
    <property type="match status" value="1"/>
</dbReference>
<dbReference type="FunFam" id="3.30.559.10:FF:000003">
    <property type="entry name" value="Acetyltransferase component of pyruvate dehydrogenase complex"/>
    <property type="match status" value="1"/>
</dbReference>
<dbReference type="PANTHER" id="PTHR23151">
    <property type="entry name" value="DIHYDROLIPOAMIDE ACETYL/SUCCINYL-TRANSFERASE-RELATED"/>
    <property type="match status" value="1"/>
</dbReference>
<dbReference type="InterPro" id="IPR023213">
    <property type="entry name" value="CAT-like_dom_sf"/>
</dbReference>
<proteinExistence type="inferred from homology"/>
<feature type="domain" description="Lipoyl-binding" evidence="9">
    <location>
        <begin position="2"/>
        <end position="77"/>
    </location>
</feature>
<reference evidence="11" key="1">
    <citation type="submission" date="2009-01" db="EMBL/GenBank/DDBJ databases">
        <title>The Genome Sequence of Brucella pinnipedialis M292/94/1.</title>
        <authorList>
            <consortium name="The Broad Institute Genome Sequencing Platform"/>
            <person name="Ward D."/>
            <person name="Young S.K."/>
            <person name="Kodira C.D."/>
            <person name="Zeng Q."/>
            <person name="Koehrsen M."/>
            <person name="Alvarado L."/>
            <person name="Berlin A."/>
            <person name="Borenstein D."/>
            <person name="Chen Z."/>
            <person name="Engels R."/>
            <person name="Freedman E."/>
            <person name="Gellesch M."/>
            <person name="Goldberg J."/>
            <person name="Griggs A."/>
            <person name="Gujja S."/>
            <person name="Heiman D."/>
            <person name="Hepburn T."/>
            <person name="Howarth C."/>
            <person name="Jen D."/>
            <person name="Larson L."/>
            <person name="Lewis B."/>
            <person name="Mehta T."/>
            <person name="Park D."/>
            <person name="Pearson M."/>
            <person name="Roberts A."/>
            <person name="Saif S."/>
            <person name="Shea T."/>
            <person name="Shenoy N."/>
            <person name="Sisk P."/>
            <person name="Stolte C."/>
            <person name="Sykes S."/>
            <person name="Walk T."/>
            <person name="White J."/>
            <person name="Yandava C."/>
            <person name="Whatmore A.M."/>
            <person name="Perrett L.L."/>
            <person name="O'Callaghan D."/>
            <person name="Nusbaum C."/>
            <person name="Galagan J."/>
            <person name="Birren B."/>
        </authorList>
    </citation>
    <scope>NUCLEOTIDE SEQUENCE [LARGE SCALE GENOMIC DNA]</scope>
    <source>
        <strain evidence="11">M292/94/1</strain>
    </source>
</reference>
<dbReference type="Pfam" id="PF00364">
    <property type="entry name" value="Biotin_lipoyl"/>
    <property type="match status" value="1"/>
</dbReference>
<dbReference type="PANTHER" id="PTHR23151:SF90">
    <property type="entry name" value="DIHYDROLIPOYLLYSINE-RESIDUE ACETYLTRANSFERASE COMPONENT OF PYRUVATE DEHYDROGENASE COMPLEX, MITOCHONDRIAL-RELATED"/>
    <property type="match status" value="1"/>
</dbReference>
<dbReference type="InterPro" id="IPR011053">
    <property type="entry name" value="Single_hybrid_motif"/>
</dbReference>
<gene>
    <name evidence="11" type="ORF">BALG_02902</name>
</gene>
<dbReference type="Proteomes" id="UP000004659">
    <property type="component" value="Unassembled WGS sequence"/>
</dbReference>
<dbReference type="InterPro" id="IPR045257">
    <property type="entry name" value="E2/Pdx1"/>
</dbReference>
<protein>
    <recommendedName>
        <fullName evidence="8">Acetyltransferase component of pyruvate dehydrogenase complex</fullName>
        <ecNumber evidence="8">2.3.1.12</ecNumber>
    </recommendedName>
</protein>
<dbReference type="AlphaFoldDB" id="A0A0E1WZX1"/>
<dbReference type="SUPFAM" id="SSF52777">
    <property type="entry name" value="CoA-dependent acyltransferases"/>
    <property type="match status" value="1"/>
</dbReference>
<evidence type="ECO:0000256" key="3">
    <source>
        <dbReference type="ARBA" id="ARBA00022679"/>
    </source>
</evidence>
<evidence type="ECO:0000259" key="9">
    <source>
        <dbReference type="PROSITE" id="PS50968"/>
    </source>
</evidence>
<comment type="function">
    <text evidence="6">The pyruvate dehydrogenase complex catalyzes the overall conversion of pyruvate to acetyl-CoA and CO(2). It contains multiple copies of three enzymatic components: pyruvate dehydrogenase (E1), dihydrolipoamide acetyltransferase (E2) and lipoamide dehydrogenase (E3).</text>
</comment>
<evidence type="ECO:0000256" key="7">
    <source>
        <dbReference type="ARBA" id="ARBA00048370"/>
    </source>
</evidence>
<comment type="catalytic activity">
    <reaction evidence="7 8">
        <text>N(6)-[(R)-dihydrolipoyl]-L-lysyl-[protein] + acetyl-CoA = N(6)-[(R)-S(8)-acetyldihydrolipoyl]-L-lysyl-[protein] + CoA</text>
        <dbReference type="Rhea" id="RHEA:17017"/>
        <dbReference type="Rhea" id="RHEA-COMP:10475"/>
        <dbReference type="Rhea" id="RHEA-COMP:10478"/>
        <dbReference type="ChEBI" id="CHEBI:57287"/>
        <dbReference type="ChEBI" id="CHEBI:57288"/>
        <dbReference type="ChEBI" id="CHEBI:83100"/>
        <dbReference type="ChEBI" id="CHEBI:83111"/>
        <dbReference type="EC" id="2.3.1.12"/>
    </reaction>
</comment>
<sequence length="421" mass="43629">MPVEVVLPALSAGMEDAVIARWLKAEGDAVSKGDLIAEVETDKATMELEAEVDGRIGQLLVKDGARANVNQVIALLLKEGEDASAMAGFAVGSSPVAVAEAETPVAASPVPAAPAVSAPASGEVRHKASPLARRLAAELGVSLDGLAGSGARGRIVRIDVERAAASKPVPVAAAAAPVAAPAEASSKAIPVGIGEYEAVPHTSMRRTIARRLLEAKTTVPHFYLNVDCEIDALLALRSQINEKREGSARISVNDFVIKASAAALRRVPDANVIWTDEALLKLKDVDIAVAVATEGGLITPIIRSADQMSLGAISAQMKSLAARARENRLKPEEFQGGGFSISNLGMYGVKSFSAIINPPQSAILAVGAGERRPIERNGELAFATMMSVTLSVDHRAVDGALGAQLLAAFKAGIEDPMSLLV</sequence>
<dbReference type="GO" id="GO:0045254">
    <property type="term" value="C:pyruvate dehydrogenase complex"/>
    <property type="evidence" value="ECO:0007669"/>
    <property type="project" value="UniProtKB-UniRule"/>
</dbReference>
<dbReference type="Gene3D" id="2.40.50.100">
    <property type="match status" value="1"/>
</dbReference>
<dbReference type="Pfam" id="PF02817">
    <property type="entry name" value="E3_binding"/>
    <property type="match status" value="1"/>
</dbReference>
<evidence type="ECO:0000256" key="6">
    <source>
        <dbReference type="ARBA" id="ARBA00025211"/>
    </source>
</evidence>
<evidence type="ECO:0000256" key="5">
    <source>
        <dbReference type="ARBA" id="ARBA00023315"/>
    </source>
</evidence>
<evidence type="ECO:0000256" key="1">
    <source>
        <dbReference type="ARBA" id="ARBA00007317"/>
    </source>
</evidence>
<dbReference type="InterPro" id="IPR003016">
    <property type="entry name" value="2-oxoA_DH_lipoyl-BS"/>
</dbReference>
<dbReference type="RefSeq" id="WP_002966546.1">
    <property type="nucleotide sequence ID" value="NZ_EQ999534.1"/>
</dbReference>
<evidence type="ECO:0000256" key="8">
    <source>
        <dbReference type="RuleBase" id="RU361137"/>
    </source>
</evidence>
<dbReference type="InterPro" id="IPR001078">
    <property type="entry name" value="2-oxoacid_DH_actylTfrase"/>
</dbReference>
<dbReference type="CDD" id="cd06849">
    <property type="entry name" value="lipoyl_domain"/>
    <property type="match status" value="1"/>
</dbReference>
<keyword evidence="4 8" id="KW-0450">Lipoyl</keyword>
<evidence type="ECO:0000313" key="11">
    <source>
        <dbReference type="EMBL" id="EEZ29549.1"/>
    </source>
</evidence>
<evidence type="ECO:0000256" key="2">
    <source>
        <dbReference type="ARBA" id="ARBA00011484"/>
    </source>
</evidence>
<comment type="subunit">
    <text evidence="2">Forms a 24-polypeptide structural core with octahedral symmetry.</text>
</comment>
<comment type="similarity">
    <text evidence="1 8">Belongs to the 2-oxoacid dehydrogenase family.</text>
</comment>
<dbReference type="HOGENOM" id="CLU_016733_10_2_5"/>
<dbReference type="PROSITE" id="PS50968">
    <property type="entry name" value="BIOTINYL_LIPOYL"/>
    <property type="match status" value="1"/>
</dbReference>
<keyword evidence="5 8" id="KW-0012">Acyltransferase</keyword>
<keyword evidence="3 8" id="KW-0808">Transferase</keyword>
<dbReference type="SUPFAM" id="SSF47005">
    <property type="entry name" value="Peripheral subunit-binding domain of 2-oxo acid dehydrogenase complex"/>
    <property type="match status" value="1"/>
</dbReference>
<dbReference type="PROSITE" id="PS00189">
    <property type="entry name" value="LIPOYL"/>
    <property type="match status" value="1"/>
</dbReference>
<comment type="cofactor">
    <cofactor evidence="8">
        <name>(R)-lipoate</name>
        <dbReference type="ChEBI" id="CHEBI:83088"/>
    </cofactor>
    <text evidence="8">Binds 1 lipoyl cofactor covalently.</text>
</comment>
<dbReference type="InterPro" id="IPR004167">
    <property type="entry name" value="PSBD"/>
</dbReference>
<dbReference type="InterPro" id="IPR006257">
    <property type="entry name" value="LAT1"/>
</dbReference>
<dbReference type="Gene3D" id="3.30.559.10">
    <property type="entry name" value="Chloramphenicol acetyltransferase-like domain"/>
    <property type="match status" value="1"/>
</dbReference>
<organism evidence="11">
    <name type="scientific">Brucella pinnipedialis M292/94/1</name>
    <dbReference type="NCBI Taxonomy" id="520462"/>
    <lineage>
        <taxon>Bacteria</taxon>
        <taxon>Pseudomonadati</taxon>
        <taxon>Pseudomonadota</taxon>
        <taxon>Alphaproteobacteria</taxon>
        <taxon>Hyphomicrobiales</taxon>
        <taxon>Brucellaceae</taxon>
        <taxon>Brucella/Ochrobactrum group</taxon>
        <taxon>Brucella</taxon>
    </lineage>
</organism>
<dbReference type="SUPFAM" id="SSF51230">
    <property type="entry name" value="Single hybrid motif"/>
    <property type="match status" value="1"/>
</dbReference>
<evidence type="ECO:0000256" key="4">
    <source>
        <dbReference type="ARBA" id="ARBA00022823"/>
    </source>
</evidence>
<dbReference type="NCBIfam" id="TIGR01349">
    <property type="entry name" value="PDHac_trf_mito"/>
    <property type="match status" value="1"/>
</dbReference>
<dbReference type="GeneID" id="99646140"/>